<organism evidence="12 13">
    <name type="scientific">Pseudonocardia hydrocarbonoxydans</name>
    <dbReference type="NCBI Taxonomy" id="76726"/>
    <lineage>
        <taxon>Bacteria</taxon>
        <taxon>Bacillati</taxon>
        <taxon>Actinomycetota</taxon>
        <taxon>Actinomycetes</taxon>
        <taxon>Pseudonocardiales</taxon>
        <taxon>Pseudonocardiaceae</taxon>
        <taxon>Pseudonocardia</taxon>
    </lineage>
</organism>
<keyword evidence="13" id="KW-1185">Reference proteome</keyword>
<evidence type="ECO:0000259" key="11">
    <source>
        <dbReference type="PROSITE" id="PS50850"/>
    </source>
</evidence>
<feature type="transmembrane region" description="Helical" evidence="10">
    <location>
        <begin position="56"/>
        <end position="75"/>
    </location>
</feature>
<dbReference type="Pfam" id="PF07690">
    <property type="entry name" value="MFS_1"/>
    <property type="match status" value="1"/>
</dbReference>
<dbReference type="Gene3D" id="1.20.1250.20">
    <property type="entry name" value="MFS general substrate transporter like domains"/>
    <property type="match status" value="1"/>
</dbReference>
<dbReference type="EMBL" id="BJNG01000025">
    <property type="protein sequence ID" value="GEC20925.1"/>
    <property type="molecule type" value="Genomic_DNA"/>
</dbReference>
<feature type="transmembrane region" description="Helical" evidence="10">
    <location>
        <begin position="87"/>
        <end position="106"/>
    </location>
</feature>
<keyword evidence="3" id="KW-0813">Transport</keyword>
<evidence type="ECO:0000256" key="3">
    <source>
        <dbReference type="ARBA" id="ARBA00022448"/>
    </source>
</evidence>
<feature type="transmembrane region" description="Helical" evidence="10">
    <location>
        <begin position="148"/>
        <end position="168"/>
    </location>
</feature>
<feature type="region of interest" description="Disordered" evidence="9">
    <location>
        <begin position="493"/>
        <end position="539"/>
    </location>
</feature>
<evidence type="ECO:0000256" key="9">
    <source>
        <dbReference type="SAM" id="MobiDB-lite"/>
    </source>
</evidence>
<evidence type="ECO:0000256" key="5">
    <source>
        <dbReference type="ARBA" id="ARBA00022692"/>
    </source>
</evidence>
<name>A0A4Y3WQ24_9PSEU</name>
<accession>A0A4Y3WQ24</accession>
<reference evidence="12 13" key="1">
    <citation type="submission" date="2019-06" db="EMBL/GenBank/DDBJ databases">
        <title>Whole genome shotgun sequence of Pseudonocardia hydrocarbonoxydans NBRC 14498.</title>
        <authorList>
            <person name="Hosoyama A."/>
            <person name="Uohara A."/>
            <person name="Ohji S."/>
            <person name="Ichikawa N."/>
        </authorList>
    </citation>
    <scope>NUCLEOTIDE SEQUENCE [LARGE SCALE GENOMIC DNA]</scope>
    <source>
        <strain evidence="12 13">NBRC 14498</strain>
    </source>
</reference>
<comment type="subcellular location">
    <subcellularLocation>
        <location evidence="1">Cell membrane</location>
        <topology evidence="1">Multi-pass membrane protein</topology>
    </subcellularLocation>
</comment>
<feature type="transmembrane region" description="Helical" evidence="10">
    <location>
        <begin position="311"/>
        <end position="331"/>
    </location>
</feature>
<feature type="transmembrane region" description="Helical" evidence="10">
    <location>
        <begin position="206"/>
        <end position="229"/>
    </location>
</feature>
<feature type="transmembrane region" description="Helical" evidence="10">
    <location>
        <begin position="464"/>
        <end position="485"/>
    </location>
</feature>
<feature type="transmembrane region" description="Helical" evidence="10">
    <location>
        <begin position="112"/>
        <end position="136"/>
    </location>
</feature>
<dbReference type="PANTHER" id="PTHR23501:SF197">
    <property type="entry name" value="COMD"/>
    <property type="match status" value="1"/>
</dbReference>
<gene>
    <name evidence="12" type="ORF">PHY01_32080</name>
</gene>
<dbReference type="SUPFAM" id="SSF103473">
    <property type="entry name" value="MFS general substrate transporter"/>
    <property type="match status" value="1"/>
</dbReference>
<evidence type="ECO:0000256" key="7">
    <source>
        <dbReference type="ARBA" id="ARBA00023136"/>
    </source>
</evidence>
<feature type="transmembrane region" description="Helical" evidence="10">
    <location>
        <begin position="405"/>
        <end position="428"/>
    </location>
</feature>
<keyword evidence="4" id="KW-1003">Cell membrane</keyword>
<feature type="domain" description="Major facilitator superfamily (MFS) profile" evidence="11">
    <location>
        <begin position="21"/>
        <end position="489"/>
    </location>
</feature>
<feature type="transmembrane region" description="Helical" evidence="10">
    <location>
        <begin position="343"/>
        <end position="362"/>
    </location>
</feature>
<evidence type="ECO:0000256" key="8">
    <source>
        <dbReference type="SAM" id="Coils"/>
    </source>
</evidence>
<keyword evidence="5 10" id="KW-0812">Transmembrane</keyword>
<feature type="compositionally biased region" description="Basic and acidic residues" evidence="9">
    <location>
        <begin position="506"/>
        <end position="533"/>
    </location>
</feature>
<feature type="transmembrane region" description="Helical" evidence="10">
    <location>
        <begin position="21"/>
        <end position="44"/>
    </location>
</feature>
<evidence type="ECO:0000256" key="4">
    <source>
        <dbReference type="ARBA" id="ARBA00022475"/>
    </source>
</evidence>
<evidence type="ECO:0000256" key="2">
    <source>
        <dbReference type="ARBA" id="ARBA00007520"/>
    </source>
</evidence>
<feature type="transmembrane region" description="Helical" evidence="10">
    <location>
        <begin position="277"/>
        <end position="299"/>
    </location>
</feature>
<dbReference type="PRINTS" id="PR01036">
    <property type="entry name" value="TCRTETB"/>
</dbReference>
<sequence length="604" mass="62228">MTTTAPVAAEPVRSRREVLTALSGLLLGLFIAILSSTIVANALPTIVADLHGDQTGYTWVVTATLLTTTASTPIWGKLADLFSKKLLVQAAIVIFVITSIGAGLAGSMGELIAWRAGQGLGAGGLQALAQVVIAALIPPRERGRYSGYLGAVLAAATVSGPLAGGLLVSTPALGWRWTFFIGVPIGLVALAVLQKTLHVPTIRREVHLDYLGAALISGGVSALLIWISLAGSQFAWGSTVSLTLAGLGLAALVAAVFVELRATEPVVPMSLFRERTVVLSVVASLVVGVVMFGSTVYLGQYFQVARSYDPTTAGLLTLPLVGGLVLASTGSGQLISRFGRWKAYLVAGAALMTTGLGLLATIDHNTPVPRIGVFLAVLGLGIGMSMQNLVLAVQNTVDVRDVGAASSLVAFLRSLGGTVGVTILGVVLDARVTALSGTSSGLGGLATDSPAEAAAVRAAYGDGLALVFGIAAIASLVTLAAVLAIREVPLRTTVGPAPEPAGSDAPRSDGDRTAGDRPEPGRTDAPRPLERRTVAAGAPRTEARDRLLAVLLPRPQEALRALDDIDAAQRDLRETRDRMDASLARLRAIGLDEHQLGRVVGTRP</sequence>
<feature type="transmembrane region" description="Helical" evidence="10">
    <location>
        <begin position="368"/>
        <end position="393"/>
    </location>
</feature>
<keyword evidence="6 10" id="KW-1133">Transmembrane helix</keyword>
<dbReference type="OrthoDB" id="7375466at2"/>
<comment type="similarity">
    <text evidence="2">Belongs to the major facilitator superfamily. TCR/Tet family.</text>
</comment>
<keyword evidence="7 10" id="KW-0472">Membrane</keyword>
<feature type="transmembrane region" description="Helical" evidence="10">
    <location>
        <begin position="174"/>
        <end position="194"/>
    </location>
</feature>
<dbReference type="RefSeq" id="WP_141279456.1">
    <property type="nucleotide sequence ID" value="NZ_BAAARZ010000030.1"/>
</dbReference>
<evidence type="ECO:0000256" key="6">
    <source>
        <dbReference type="ARBA" id="ARBA00022989"/>
    </source>
</evidence>
<proteinExistence type="inferred from homology"/>
<keyword evidence="8" id="KW-0175">Coiled coil</keyword>
<evidence type="ECO:0000313" key="12">
    <source>
        <dbReference type="EMBL" id="GEC20925.1"/>
    </source>
</evidence>
<comment type="caution">
    <text evidence="12">The sequence shown here is derived from an EMBL/GenBank/DDBJ whole genome shotgun (WGS) entry which is preliminary data.</text>
</comment>
<dbReference type="FunFam" id="1.20.1720.10:FF:000004">
    <property type="entry name" value="EmrB/QacA family drug resistance transporter"/>
    <property type="match status" value="1"/>
</dbReference>
<evidence type="ECO:0000313" key="13">
    <source>
        <dbReference type="Proteomes" id="UP000320338"/>
    </source>
</evidence>
<dbReference type="Gene3D" id="1.20.1720.10">
    <property type="entry name" value="Multidrug resistance protein D"/>
    <property type="match status" value="1"/>
</dbReference>
<dbReference type="PANTHER" id="PTHR23501">
    <property type="entry name" value="MAJOR FACILITATOR SUPERFAMILY"/>
    <property type="match status" value="1"/>
</dbReference>
<dbReference type="GO" id="GO:0005886">
    <property type="term" value="C:plasma membrane"/>
    <property type="evidence" value="ECO:0007669"/>
    <property type="project" value="UniProtKB-SubCell"/>
</dbReference>
<dbReference type="PROSITE" id="PS50850">
    <property type="entry name" value="MFS"/>
    <property type="match status" value="1"/>
</dbReference>
<dbReference type="InterPro" id="IPR036259">
    <property type="entry name" value="MFS_trans_sf"/>
</dbReference>
<evidence type="ECO:0000256" key="1">
    <source>
        <dbReference type="ARBA" id="ARBA00004651"/>
    </source>
</evidence>
<evidence type="ECO:0000256" key="10">
    <source>
        <dbReference type="SAM" id="Phobius"/>
    </source>
</evidence>
<feature type="transmembrane region" description="Helical" evidence="10">
    <location>
        <begin position="235"/>
        <end position="257"/>
    </location>
</feature>
<dbReference type="Proteomes" id="UP000320338">
    <property type="component" value="Unassembled WGS sequence"/>
</dbReference>
<dbReference type="AlphaFoldDB" id="A0A4Y3WQ24"/>
<protein>
    <recommendedName>
        <fullName evidence="11">Major facilitator superfamily (MFS) profile domain-containing protein</fullName>
    </recommendedName>
</protein>
<feature type="coiled-coil region" evidence="8">
    <location>
        <begin position="558"/>
        <end position="585"/>
    </location>
</feature>
<dbReference type="GO" id="GO:0022857">
    <property type="term" value="F:transmembrane transporter activity"/>
    <property type="evidence" value="ECO:0007669"/>
    <property type="project" value="InterPro"/>
</dbReference>
<dbReference type="InterPro" id="IPR011701">
    <property type="entry name" value="MFS"/>
</dbReference>
<dbReference type="InterPro" id="IPR020846">
    <property type="entry name" value="MFS_dom"/>
</dbReference>